<dbReference type="EMBL" id="MT631548">
    <property type="protein sequence ID" value="QNO53660.1"/>
    <property type="molecule type" value="Genomic_DNA"/>
</dbReference>
<dbReference type="AlphaFoldDB" id="A0A7G9Z076"/>
<protein>
    <recommendedName>
        <fullName evidence="2">PIN domain-containing protein</fullName>
    </recommendedName>
</protein>
<reference evidence="1" key="1">
    <citation type="submission" date="2020-06" db="EMBL/GenBank/DDBJ databases">
        <title>Unique genomic features of the anaerobic methanotrophic archaea.</title>
        <authorList>
            <person name="Chadwick G.L."/>
            <person name="Skennerton C.T."/>
            <person name="Laso-Perez R."/>
            <person name="Leu A.O."/>
            <person name="Speth D.R."/>
            <person name="Yu H."/>
            <person name="Morgan-Lang C."/>
            <person name="Hatzenpichler R."/>
            <person name="Goudeau D."/>
            <person name="Malmstrom R."/>
            <person name="Brazelton W.J."/>
            <person name="Woyke T."/>
            <person name="Hallam S.J."/>
            <person name="Tyson G.W."/>
            <person name="Wegener G."/>
            <person name="Boetius A."/>
            <person name="Orphan V."/>
        </authorList>
    </citation>
    <scope>NUCLEOTIDE SEQUENCE</scope>
</reference>
<sequence length="170" mass="19873">MNLVFDTDVLSTFGKIRRLDLLKELFPNEGFFIPPSVYNELFKARERGYEFVDYVIESGILEVTPLNKEELEFLSRLKEERRSLGLGELEGVSICKRREYILVTNDITAKKICDRYEIEFIDLSMILKSLLAAKILTSNEVRVLITEIERKDRVTIKDREDIMTERGDND</sequence>
<evidence type="ECO:0000313" key="1">
    <source>
        <dbReference type="EMBL" id="QNO53660.1"/>
    </source>
</evidence>
<name>A0A7G9Z076_9EURY</name>
<organism evidence="1">
    <name type="scientific">Candidatus Methanophagaceae archaeon ANME-1 ERB6</name>
    <dbReference type="NCBI Taxonomy" id="2759912"/>
    <lineage>
        <taxon>Archaea</taxon>
        <taxon>Methanobacteriati</taxon>
        <taxon>Methanobacteriota</taxon>
        <taxon>Stenosarchaea group</taxon>
        <taxon>Methanomicrobia</taxon>
        <taxon>Candidatus Methanophagales</taxon>
        <taxon>Candidatus Methanophagaceae</taxon>
    </lineage>
</organism>
<dbReference type="Pfam" id="PF11848">
    <property type="entry name" value="DUF3368"/>
    <property type="match status" value="1"/>
</dbReference>
<evidence type="ECO:0008006" key="2">
    <source>
        <dbReference type="Google" id="ProtNLM"/>
    </source>
</evidence>
<proteinExistence type="predicted"/>
<gene>
    <name evidence="1" type="ORF">DJFKIEJF_00024</name>
</gene>
<dbReference type="InterPro" id="IPR029060">
    <property type="entry name" value="PIN-like_dom_sf"/>
</dbReference>
<dbReference type="InterPro" id="IPR021799">
    <property type="entry name" value="PIN-like_prokaryotic"/>
</dbReference>
<accession>A0A7G9Z076</accession>
<dbReference type="SUPFAM" id="SSF88723">
    <property type="entry name" value="PIN domain-like"/>
    <property type="match status" value="1"/>
</dbReference>